<dbReference type="KEGG" id="rid:RIdsm_05076"/>
<evidence type="ECO:0000313" key="5">
    <source>
        <dbReference type="Proteomes" id="UP000325785"/>
    </source>
</evidence>
<dbReference type="OrthoDB" id="9966066at2"/>
<dbReference type="PATRIC" id="fig|540747.5.peg.197"/>
<dbReference type="EMBL" id="CP031598">
    <property type="protein sequence ID" value="QEW29233.1"/>
    <property type="molecule type" value="Genomic_DNA"/>
</dbReference>
<reference evidence="3 5" key="2">
    <citation type="submission" date="2018-08" db="EMBL/GenBank/DDBJ databases">
        <title>Genetic Globetrotter - A new plasmid hitch-hiking vast phylogenetic and geographic distances.</title>
        <authorList>
            <person name="Vollmers J."/>
            <person name="Petersen J."/>
        </authorList>
    </citation>
    <scope>NUCLEOTIDE SEQUENCE [LARGE SCALE GENOMIC DNA]</scope>
    <source>
        <strain evidence="3 5">DSM 26383</strain>
    </source>
</reference>
<organism evidence="2 4">
    <name type="scientific">Roseovarius indicus</name>
    <dbReference type="NCBI Taxonomy" id="540747"/>
    <lineage>
        <taxon>Bacteria</taxon>
        <taxon>Pseudomonadati</taxon>
        <taxon>Pseudomonadota</taxon>
        <taxon>Alphaproteobacteria</taxon>
        <taxon>Rhodobacterales</taxon>
        <taxon>Roseobacteraceae</taxon>
        <taxon>Roseovarius</taxon>
    </lineage>
</organism>
<gene>
    <name evidence="3" type="ORF">RIdsm_05076</name>
    <name evidence="2" type="ORF">XM52_00975</name>
</gene>
<accession>A0A0T5PDW6</accession>
<evidence type="ECO:0000256" key="1">
    <source>
        <dbReference type="SAM" id="SignalP"/>
    </source>
</evidence>
<dbReference type="Proteomes" id="UP000325785">
    <property type="component" value="Chromosome"/>
</dbReference>
<dbReference type="RefSeq" id="WP_057812354.1">
    <property type="nucleotide sequence ID" value="NZ_CP031598.1"/>
</dbReference>
<reference evidence="2 4" key="1">
    <citation type="submission" date="2015-04" db="EMBL/GenBank/DDBJ databases">
        <title>The draft genome sequence of Roseovarius indicus B108T.</title>
        <authorList>
            <person name="Li G."/>
            <person name="Lai Q."/>
            <person name="Shao Z."/>
            <person name="Yan P."/>
        </authorList>
    </citation>
    <scope>NUCLEOTIDE SEQUENCE [LARGE SCALE GENOMIC DNA]</scope>
    <source>
        <strain evidence="2 4">B108</strain>
    </source>
</reference>
<evidence type="ECO:0000313" key="3">
    <source>
        <dbReference type="EMBL" id="QEW29233.1"/>
    </source>
</evidence>
<dbReference type="AlphaFoldDB" id="A0A0T5PDW6"/>
<name>A0A0T5PDW6_9RHOB</name>
<proteinExistence type="predicted"/>
<evidence type="ECO:0000313" key="4">
    <source>
        <dbReference type="Proteomes" id="UP000051401"/>
    </source>
</evidence>
<keyword evidence="4" id="KW-1185">Reference proteome</keyword>
<feature type="chain" id="PRO_5010437602" evidence="1">
    <location>
        <begin position="22"/>
        <end position="139"/>
    </location>
</feature>
<feature type="signal peptide" evidence="1">
    <location>
        <begin position="1"/>
        <end position="21"/>
    </location>
</feature>
<dbReference type="STRING" id="540747.SAMN04488031_102425"/>
<dbReference type="EMBL" id="LAXI01000001">
    <property type="protein sequence ID" value="KRS19449.1"/>
    <property type="molecule type" value="Genomic_DNA"/>
</dbReference>
<protein>
    <submittedName>
        <fullName evidence="2">Uncharacterized protein</fullName>
    </submittedName>
</protein>
<sequence length="139" mass="15838">MPKRLFIIALALFWQAGLAAAQTDRFAGSWYCRYAMEPFSGQPLDLHYWEFRLYAQPDTSFTADGFYDNPVVGRIPVQMQGQYGYQPGFGSAEVVFSGTMYRAGSGQQPFQLPVIMSDPQTMYFQFRGNTHMTNINCTR</sequence>
<evidence type="ECO:0000313" key="2">
    <source>
        <dbReference type="EMBL" id="KRS19449.1"/>
    </source>
</evidence>
<dbReference type="Proteomes" id="UP000051401">
    <property type="component" value="Unassembled WGS sequence"/>
</dbReference>
<keyword evidence="1" id="KW-0732">Signal</keyword>